<dbReference type="GO" id="GO:0046872">
    <property type="term" value="F:metal ion binding"/>
    <property type="evidence" value="ECO:0007669"/>
    <property type="project" value="UniProtKB-KW"/>
</dbReference>
<evidence type="ECO:0000256" key="2">
    <source>
        <dbReference type="ARBA" id="ARBA00010701"/>
    </source>
</evidence>
<dbReference type="Proteomes" id="UP000677228">
    <property type="component" value="Unassembled WGS sequence"/>
</dbReference>
<keyword evidence="3" id="KW-0964">Secreted</keyword>
<evidence type="ECO:0000313" key="11">
    <source>
        <dbReference type="EMBL" id="CAF3523232.1"/>
    </source>
</evidence>
<dbReference type="PRINTS" id="PR00823">
    <property type="entry name" value="PANCLIPASE"/>
</dbReference>
<protein>
    <recommendedName>
        <fullName evidence="8">Lipase domain-containing protein</fullName>
    </recommendedName>
</protein>
<gene>
    <name evidence="10" type="ORF">GPM918_LOCUS631</name>
    <name evidence="9" type="ORF">OVA965_LOCUS1685</name>
    <name evidence="12" type="ORF">SRO942_LOCUS632</name>
    <name evidence="11" type="ORF">TMI583_LOCUS1685</name>
</gene>
<keyword evidence="6" id="KW-0106">Calcium</keyword>
<dbReference type="EMBL" id="CAJOBC010000051">
    <property type="protein sequence ID" value="CAF3526552.1"/>
    <property type="molecule type" value="Genomic_DNA"/>
</dbReference>
<dbReference type="InterPro" id="IPR013818">
    <property type="entry name" value="Lipase"/>
</dbReference>
<feature type="active site" description="Charge relay system" evidence="5">
    <location>
        <position position="186"/>
    </location>
</feature>
<sequence length="478" mass="54035">MIVPLHKVLAAIWSVFVEIDIFPRTICYDGYGCFTTARPFSGTLERPVALLPNSPEKIATSFLLYTRSTIHKGEILHRQIQNFGHFASNKKTKIIIHGFLDNSNLTWEDVNLIIVNWTQGNTLPYTKAVANAQIVGIDVAHLIETLITKTNTTLERFHIIGHSLGAHIAGYAGARLPGIARITGLDPAGPYFENTDERVRLDQTDALFVDVIHTDAIAPFELSLGISQAIGHVDFYPNGGQNQPECSQTAGKILNGLLNYAFEDAEGIIKTTVCSHFAAVHYFTDSILKNSCSYTAFSCLNYNAFKSNQCFLLCNNDAGCNQMGYYADPSRSLGKHYLYTRNIDQKNYCGIYLFVYHYQIVLYSDRNGFLSARGEAILTFISNKSMPLTMLFGNEMLTYTSNSIKTWMIPLQAEPIDEPIQVNIKFRKTKEDLIHWFYTDKWRFIKLVFIDGQKQIKYTFCPNSYPRTHTIFLPCVNN</sequence>
<feature type="domain" description="Lipase" evidence="8">
    <location>
        <begin position="26"/>
        <end position="341"/>
    </location>
</feature>
<dbReference type="InterPro" id="IPR000734">
    <property type="entry name" value="TAG_lipase"/>
</dbReference>
<dbReference type="EMBL" id="CAJNOK010000325">
    <property type="protein sequence ID" value="CAF0745305.1"/>
    <property type="molecule type" value="Genomic_DNA"/>
</dbReference>
<dbReference type="Pfam" id="PF00151">
    <property type="entry name" value="Lipase"/>
    <property type="match status" value="1"/>
</dbReference>
<dbReference type="Proteomes" id="UP000663829">
    <property type="component" value="Unassembled WGS sequence"/>
</dbReference>
<evidence type="ECO:0000313" key="9">
    <source>
        <dbReference type="EMBL" id="CAF0745305.1"/>
    </source>
</evidence>
<feature type="binding site" evidence="6">
    <location>
        <position position="197"/>
    </location>
    <ligand>
        <name>Ca(2+)</name>
        <dbReference type="ChEBI" id="CHEBI:29108"/>
    </ligand>
</feature>
<feature type="binding site" evidence="6">
    <location>
        <position position="202"/>
    </location>
    <ligand>
        <name>Ca(2+)</name>
        <dbReference type="ChEBI" id="CHEBI:29108"/>
    </ligand>
</feature>
<evidence type="ECO:0000313" key="13">
    <source>
        <dbReference type="Proteomes" id="UP000663829"/>
    </source>
</evidence>
<comment type="subcellular location">
    <subcellularLocation>
        <location evidence="1">Secreted</location>
    </subcellularLocation>
</comment>
<keyword evidence="6" id="KW-0479">Metal-binding</keyword>
<dbReference type="InterPro" id="IPR002331">
    <property type="entry name" value="Lipase_panc"/>
</dbReference>
<dbReference type="PANTHER" id="PTHR11610">
    <property type="entry name" value="LIPASE"/>
    <property type="match status" value="1"/>
</dbReference>
<keyword evidence="13" id="KW-1185">Reference proteome</keyword>
<dbReference type="OrthoDB" id="199913at2759"/>
<dbReference type="PRINTS" id="PR00821">
    <property type="entry name" value="TAGLIPASE"/>
</dbReference>
<evidence type="ECO:0000313" key="12">
    <source>
        <dbReference type="EMBL" id="CAF3526552.1"/>
    </source>
</evidence>
<dbReference type="InterPro" id="IPR033906">
    <property type="entry name" value="Lipase_N"/>
</dbReference>
<name>A0A813P9Z8_9BILA</name>
<feature type="binding site" evidence="6">
    <location>
        <position position="200"/>
    </location>
    <ligand>
        <name>Ca(2+)</name>
        <dbReference type="ChEBI" id="CHEBI:29108"/>
    </ligand>
</feature>
<feature type="active site" description="Charge relay system" evidence="5">
    <location>
        <position position="276"/>
    </location>
</feature>
<dbReference type="InterPro" id="IPR016272">
    <property type="entry name" value="Lipase_LIPH"/>
</dbReference>
<organism evidence="10 13">
    <name type="scientific">Didymodactylos carnosus</name>
    <dbReference type="NCBI Taxonomy" id="1234261"/>
    <lineage>
        <taxon>Eukaryota</taxon>
        <taxon>Metazoa</taxon>
        <taxon>Spiralia</taxon>
        <taxon>Gnathifera</taxon>
        <taxon>Rotifera</taxon>
        <taxon>Eurotatoria</taxon>
        <taxon>Bdelloidea</taxon>
        <taxon>Philodinida</taxon>
        <taxon>Philodinidae</taxon>
        <taxon>Didymodactylos</taxon>
    </lineage>
</organism>
<dbReference type="EMBL" id="CAJNOQ010000051">
    <property type="protein sequence ID" value="CAF0747515.1"/>
    <property type="molecule type" value="Genomic_DNA"/>
</dbReference>
<evidence type="ECO:0000256" key="4">
    <source>
        <dbReference type="ARBA" id="ARBA00023157"/>
    </source>
</evidence>
<evidence type="ECO:0000256" key="6">
    <source>
        <dbReference type="PIRSR" id="PIRSR000865-2"/>
    </source>
</evidence>
<feature type="binding site" evidence="6">
    <location>
        <position position="205"/>
    </location>
    <ligand>
        <name>Ca(2+)</name>
        <dbReference type="ChEBI" id="CHEBI:29108"/>
    </ligand>
</feature>
<comment type="caution">
    <text evidence="10">The sequence shown here is derived from an EMBL/GenBank/DDBJ whole genome shotgun (WGS) entry which is preliminary data.</text>
</comment>
<dbReference type="GO" id="GO:0004806">
    <property type="term" value="F:triacylglycerol lipase activity"/>
    <property type="evidence" value="ECO:0007669"/>
    <property type="project" value="InterPro"/>
</dbReference>
<reference evidence="10" key="1">
    <citation type="submission" date="2021-02" db="EMBL/GenBank/DDBJ databases">
        <authorList>
            <person name="Nowell W R."/>
        </authorList>
    </citation>
    <scope>NUCLEOTIDE SEQUENCE</scope>
</reference>
<dbReference type="Proteomes" id="UP000681722">
    <property type="component" value="Unassembled WGS sequence"/>
</dbReference>
<dbReference type="CDD" id="cd00707">
    <property type="entry name" value="Pancreat_lipase_like"/>
    <property type="match status" value="1"/>
</dbReference>
<evidence type="ECO:0000256" key="1">
    <source>
        <dbReference type="ARBA" id="ARBA00004613"/>
    </source>
</evidence>
<dbReference type="Gene3D" id="3.40.50.1820">
    <property type="entry name" value="alpha/beta hydrolase"/>
    <property type="match status" value="1"/>
</dbReference>
<dbReference type="GO" id="GO:0005615">
    <property type="term" value="C:extracellular space"/>
    <property type="evidence" value="ECO:0007669"/>
    <property type="project" value="TreeGrafter"/>
</dbReference>
<feature type="active site" description="Nucleophile" evidence="5">
    <location>
        <position position="163"/>
    </location>
</feature>
<evidence type="ECO:0000256" key="7">
    <source>
        <dbReference type="RuleBase" id="RU004262"/>
    </source>
</evidence>
<proteinExistence type="inferred from homology"/>
<keyword evidence="4" id="KW-1015">Disulfide bond</keyword>
<dbReference type="EMBL" id="CAJOBA010000325">
    <property type="protein sequence ID" value="CAF3523232.1"/>
    <property type="molecule type" value="Genomic_DNA"/>
</dbReference>
<dbReference type="PIRSF" id="PIRSF000865">
    <property type="entry name" value="Lipoprotein_lipase_LIPH"/>
    <property type="match status" value="1"/>
</dbReference>
<dbReference type="InterPro" id="IPR029058">
    <property type="entry name" value="AB_hydrolase_fold"/>
</dbReference>
<dbReference type="AlphaFoldDB" id="A0A813P9Z8"/>
<comment type="similarity">
    <text evidence="2 7">Belongs to the AB hydrolase superfamily. Lipase family.</text>
</comment>
<evidence type="ECO:0000256" key="5">
    <source>
        <dbReference type="PIRSR" id="PIRSR000865-1"/>
    </source>
</evidence>
<evidence type="ECO:0000256" key="3">
    <source>
        <dbReference type="ARBA" id="ARBA00022525"/>
    </source>
</evidence>
<dbReference type="GO" id="GO:0016042">
    <property type="term" value="P:lipid catabolic process"/>
    <property type="evidence" value="ECO:0007669"/>
    <property type="project" value="TreeGrafter"/>
</dbReference>
<dbReference type="Proteomes" id="UP000682733">
    <property type="component" value="Unassembled WGS sequence"/>
</dbReference>
<dbReference type="SUPFAM" id="SSF53474">
    <property type="entry name" value="alpha/beta-Hydrolases"/>
    <property type="match status" value="1"/>
</dbReference>
<evidence type="ECO:0000259" key="8">
    <source>
        <dbReference type="Pfam" id="PF00151"/>
    </source>
</evidence>
<accession>A0A813P9Z8</accession>
<evidence type="ECO:0000313" key="10">
    <source>
        <dbReference type="EMBL" id="CAF0747515.1"/>
    </source>
</evidence>